<accession>A0AAD7KGG8</accession>
<feature type="coiled-coil region" evidence="1">
    <location>
        <begin position="189"/>
        <end position="247"/>
    </location>
</feature>
<dbReference type="Proteomes" id="UP001215598">
    <property type="component" value="Unassembled WGS sequence"/>
</dbReference>
<feature type="compositionally biased region" description="Acidic residues" evidence="2">
    <location>
        <begin position="814"/>
        <end position="827"/>
    </location>
</feature>
<evidence type="ECO:0000313" key="3">
    <source>
        <dbReference type="EMBL" id="KAJ7784187.1"/>
    </source>
</evidence>
<dbReference type="AlphaFoldDB" id="A0AAD7KGG8"/>
<feature type="coiled-coil region" evidence="1">
    <location>
        <begin position="287"/>
        <end position="328"/>
    </location>
</feature>
<evidence type="ECO:0000256" key="1">
    <source>
        <dbReference type="SAM" id="Coils"/>
    </source>
</evidence>
<feature type="region of interest" description="Disordered" evidence="2">
    <location>
        <begin position="602"/>
        <end position="632"/>
    </location>
</feature>
<proteinExistence type="predicted"/>
<feature type="compositionally biased region" description="Low complexity" evidence="2">
    <location>
        <begin position="919"/>
        <end position="930"/>
    </location>
</feature>
<reference evidence="3" key="1">
    <citation type="submission" date="2023-03" db="EMBL/GenBank/DDBJ databases">
        <title>Massive genome expansion in bonnet fungi (Mycena s.s.) driven by repeated elements and novel gene families across ecological guilds.</title>
        <authorList>
            <consortium name="Lawrence Berkeley National Laboratory"/>
            <person name="Harder C.B."/>
            <person name="Miyauchi S."/>
            <person name="Viragh M."/>
            <person name="Kuo A."/>
            <person name="Thoen E."/>
            <person name="Andreopoulos B."/>
            <person name="Lu D."/>
            <person name="Skrede I."/>
            <person name="Drula E."/>
            <person name="Henrissat B."/>
            <person name="Morin E."/>
            <person name="Kohler A."/>
            <person name="Barry K."/>
            <person name="LaButti K."/>
            <person name="Morin E."/>
            <person name="Salamov A."/>
            <person name="Lipzen A."/>
            <person name="Mereny Z."/>
            <person name="Hegedus B."/>
            <person name="Baldrian P."/>
            <person name="Stursova M."/>
            <person name="Weitz H."/>
            <person name="Taylor A."/>
            <person name="Grigoriev I.V."/>
            <person name="Nagy L.G."/>
            <person name="Martin F."/>
            <person name="Kauserud H."/>
        </authorList>
    </citation>
    <scope>NUCLEOTIDE SEQUENCE</scope>
    <source>
        <strain evidence="3">CBHHK182m</strain>
    </source>
</reference>
<keyword evidence="4" id="KW-1185">Reference proteome</keyword>
<gene>
    <name evidence="3" type="ORF">B0H16DRAFT_1356160</name>
</gene>
<feature type="compositionally biased region" description="Polar residues" evidence="2">
    <location>
        <begin position="650"/>
        <end position="659"/>
    </location>
</feature>
<dbReference type="EMBL" id="JARKIB010000002">
    <property type="protein sequence ID" value="KAJ7784187.1"/>
    <property type="molecule type" value="Genomic_DNA"/>
</dbReference>
<organism evidence="3 4">
    <name type="scientific">Mycena metata</name>
    <dbReference type="NCBI Taxonomy" id="1033252"/>
    <lineage>
        <taxon>Eukaryota</taxon>
        <taxon>Fungi</taxon>
        <taxon>Dikarya</taxon>
        <taxon>Basidiomycota</taxon>
        <taxon>Agaricomycotina</taxon>
        <taxon>Agaricomycetes</taxon>
        <taxon>Agaricomycetidae</taxon>
        <taxon>Agaricales</taxon>
        <taxon>Marasmiineae</taxon>
        <taxon>Mycenaceae</taxon>
        <taxon>Mycena</taxon>
    </lineage>
</organism>
<feature type="region of interest" description="Disordered" evidence="2">
    <location>
        <begin position="803"/>
        <end position="828"/>
    </location>
</feature>
<keyword evidence="1" id="KW-0175">Coiled coil</keyword>
<feature type="compositionally biased region" description="Basic and acidic residues" evidence="2">
    <location>
        <begin position="374"/>
        <end position="385"/>
    </location>
</feature>
<evidence type="ECO:0000313" key="4">
    <source>
        <dbReference type="Proteomes" id="UP001215598"/>
    </source>
</evidence>
<protein>
    <submittedName>
        <fullName evidence="3">Uncharacterized protein</fullName>
    </submittedName>
</protein>
<evidence type="ECO:0000256" key="2">
    <source>
        <dbReference type="SAM" id="MobiDB-lite"/>
    </source>
</evidence>
<feature type="compositionally biased region" description="Basic and acidic residues" evidence="2">
    <location>
        <begin position="618"/>
        <end position="631"/>
    </location>
</feature>
<feature type="region of interest" description="Disordered" evidence="2">
    <location>
        <begin position="987"/>
        <end position="1007"/>
    </location>
</feature>
<name>A0AAD7KGG8_9AGAR</name>
<feature type="compositionally biased region" description="Polar residues" evidence="2">
    <location>
        <begin position="944"/>
        <end position="955"/>
    </location>
</feature>
<feature type="compositionally biased region" description="Low complexity" evidence="2">
    <location>
        <begin position="671"/>
        <end position="683"/>
    </location>
</feature>
<feature type="region of interest" description="Disordered" evidence="2">
    <location>
        <begin position="357"/>
        <end position="442"/>
    </location>
</feature>
<feature type="compositionally biased region" description="Polar residues" evidence="2">
    <location>
        <begin position="400"/>
        <end position="420"/>
    </location>
</feature>
<sequence length="1007" mass="107701">MDRPRTPDSPQTNRDSLYDATTTIDELTQALENASRVPSPEPPGSLYDCCCGRGEACDNVRAWLGMKARLESRLTLSAEVGQALLQRHEAYVRRHEAEKRKRRRNNDSQSQLESEGEESDGGATPVQDQLDELMKENKALEKRLTQALVNNEVTEVSSKTLLHELAEAKTTISRLTTSHARSVGWDTRLSAAMKEKDDMQQERDAESQRARVAEGRFAVLKERTSKLQADVRRLQNALEEKREHRLESSESIIVDARARLEALHRATTGMGAGVSQQGTSEELTTVIETLVSDNETLKRDNAELQTLLADAREDCRALQEEVEDGRVNPGVGMGSAGISRAGTPVHLQLRGHFHTGSVPAAMLSPSTYNFKRSSSNERRTSRRYEPLTPETNRRPLSPADSATTSSENRYAYFGQSSSHNASDDGHGNGQQQDDDESEEKRVATPHRPLFLLARSRGVQTDPYPYPAPTATAVTPTLGHYPPSHSPSSAASIYSDSLAPSVLVERTTALLQRMQAADALSLTNRLKRAQIRGADVNHLSRSTVAGILADVSKQLRTAGGEEEMRAGKREVRALLNVLREMFGVMGEVRVLLNEVVLDPGSAGRVSEAAMDPGKAAARAAREGEHGHEKEKAGAVGWMAPLSKLFAGSPAGPSNTGSGSSKADGGVDRNSTASPLAAPRPLAHPRFVPKLGPALAASATTVNVEFSGSGAGGGRAMTSTSTFDAAPALTSSSIAHGNASAQQPALMGIFAGAPVRTRTPDPWVVIPHPKLPKRMPSSLLRQSTAGLGRHNPNRMSRNVEAVLDGVGTPQRRPGELDGDEVGGDGEGGEDYLAPLLHRTLRRRGLSDSSIHSTFVAQGQEDDDAAGGAPPQSPLTRTEAAWLESGSVLQALSRRVQSFRSGLAISTTPGDGDASSPEVGTSPPAAASPLAVRASRRSSRASKNRDSQANTQDATSPLRTGASASGFGFLANLVPSGEVAQLAMASSFREQDSILGRGYRPPGAGEREYM</sequence>
<feature type="region of interest" description="Disordered" evidence="2">
    <location>
        <begin position="645"/>
        <end position="683"/>
    </location>
</feature>
<feature type="region of interest" description="Disordered" evidence="2">
    <location>
        <begin position="900"/>
        <end position="957"/>
    </location>
</feature>
<feature type="region of interest" description="Disordered" evidence="2">
    <location>
        <begin position="94"/>
        <end position="125"/>
    </location>
</feature>
<comment type="caution">
    <text evidence="3">The sequence shown here is derived from an EMBL/GenBank/DDBJ whole genome shotgun (WGS) entry which is preliminary data.</text>
</comment>